<dbReference type="GO" id="GO:0004650">
    <property type="term" value="F:polygalacturonase activity"/>
    <property type="evidence" value="ECO:0007669"/>
    <property type="project" value="InterPro"/>
</dbReference>
<dbReference type="GO" id="GO:0071555">
    <property type="term" value="P:cell wall organization"/>
    <property type="evidence" value="ECO:0007669"/>
    <property type="project" value="UniProtKB-KW"/>
</dbReference>
<dbReference type="InterPro" id="IPR012334">
    <property type="entry name" value="Pectin_lyas_fold"/>
</dbReference>
<evidence type="ECO:0000256" key="3">
    <source>
        <dbReference type="ARBA" id="ARBA00022512"/>
    </source>
</evidence>
<keyword evidence="3" id="KW-0134">Cell wall</keyword>
<dbReference type="OrthoDB" id="187139at2759"/>
<evidence type="ECO:0000256" key="5">
    <source>
        <dbReference type="ARBA" id="ARBA00022801"/>
    </source>
</evidence>
<comment type="subcellular location">
    <subcellularLocation>
        <location evidence="1">Secreted</location>
        <location evidence="1">Cell wall</location>
    </subcellularLocation>
</comment>
<dbReference type="InterPro" id="IPR000743">
    <property type="entry name" value="Glyco_hydro_28"/>
</dbReference>
<comment type="caution">
    <text evidence="10">The sequence shown here is derived from an EMBL/GenBank/DDBJ whole genome shotgun (WGS) entry which is preliminary data.</text>
</comment>
<dbReference type="InterPro" id="IPR011050">
    <property type="entry name" value="Pectin_lyase_fold/virulence"/>
</dbReference>
<keyword evidence="11" id="KW-1185">Reference proteome</keyword>
<comment type="similarity">
    <text evidence="2 8">Belongs to the glycosyl hydrolase 28 family.</text>
</comment>
<dbReference type="SUPFAM" id="SSF51126">
    <property type="entry name" value="Pectin lyase-like"/>
    <property type="match status" value="1"/>
</dbReference>
<name>A0A6A4L792_9ERIC</name>
<organism evidence="10 11">
    <name type="scientific">Rhododendron williamsianum</name>
    <dbReference type="NCBI Taxonomy" id="262921"/>
    <lineage>
        <taxon>Eukaryota</taxon>
        <taxon>Viridiplantae</taxon>
        <taxon>Streptophyta</taxon>
        <taxon>Embryophyta</taxon>
        <taxon>Tracheophyta</taxon>
        <taxon>Spermatophyta</taxon>
        <taxon>Magnoliopsida</taxon>
        <taxon>eudicotyledons</taxon>
        <taxon>Gunneridae</taxon>
        <taxon>Pentapetalae</taxon>
        <taxon>asterids</taxon>
        <taxon>Ericales</taxon>
        <taxon>Ericaceae</taxon>
        <taxon>Ericoideae</taxon>
        <taxon>Rhodoreae</taxon>
        <taxon>Rhododendron</taxon>
    </lineage>
</organism>
<keyword evidence="5 8" id="KW-0378">Hydrolase</keyword>
<proteinExistence type="inferred from homology"/>
<evidence type="ECO:0000313" key="11">
    <source>
        <dbReference type="Proteomes" id="UP000428333"/>
    </source>
</evidence>
<evidence type="ECO:0000256" key="8">
    <source>
        <dbReference type="RuleBase" id="RU361169"/>
    </source>
</evidence>
<dbReference type="Gene3D" id="2.160.20.10">
    <property type="entry name" value="Single-stranded right-handed beta-helix, Pectin lyase-like"/>
    <property type="match status" value="1"/>
</dbReference>
<dbReference type="AlphaFoldDB" id="A0A6A4L792"/>
<evidence type="ECO:0000256" key="2">
    <source>
        <dbReference type="ARBA" id="ARBA00008834"/>
    </source>
</evidence>
<dbReference type="PANTHER" id="PTHR31375">
    <property type="match status" value="1"/>
</dbReference>
<keyword evidence="7" id="KW-0961">Cell wall biogenesis/degradation</keyword>
<evidence type="ECO:0000256" key="4">
    <source>
        <dbReference type="ARBA" id="ARBA00022525"/>
    </source>
</evidence>
<feature type="non-terminal residue" evidence="10">
    <location>
        <position position="1"/>
    </location>
</feature>
<accession>A0A6A4L792</accession>
<sequence length="226" mass="24858">MVKLPKQYMALLLRRERSQRLRERTDRRISAPENSPNTDGIDISMSTHVSIRDSRIGTGEFGSNPFSSHTTIQGRSTVGSLGADGSYSQVEWVRVQGCSFTGTKNGGRVKTWPGGSGYARHIYYENITLHNVKNPIIIDQDYCNGKHNCPDEAKAVQVSDVYFSNWRGTSAGEDAITLDCSSHSPCRNIMIEDVHITSSNGGSKVYSICKNAHGRFLQATPPVSCA</sequence>
<evidence type="ECO:0000256" key="1">
    <source>
        <dbReference type="ARBA" id="ARBA00004191"/>
    </source>
</evidence>
<dbReference type="Pfam" id="PF00295">
    <property type="entry name" value="Glyco_hydro_28"/>
    <property type="match status" value="1"/>
</dbReference>
<dbReference type="GO" id="GO:0005975">
    <property type="term" value="P:carbohydrate metabolic process"/>
    <property type="evidence" value="ECO:0007669"/>
    <property type="project" value="InterPro"/>
</dbReference>
<feature type="compositionally biased region" description="Basic and acidic residues" evidence="9">
    <location>
        <begin position="19"/>
        <end position="30"/>
    </location>
</feature>
<evidence type="ECO:0000256" key="6">
    <source>
        <dbReference type="ARBA" id="ARBA00023295"/>
    </source>
</evidence>
<dbReference type="Proteomes" id="UP000428333">
    <property type="component" value="Linkage Group LG09"/>
</dbReference>
<evidence type="ECO:0000256" key="7">
    <source>
        <dbReference type="ARBA" id="ARBA00023316"/>
    </source>
</evidence>
<keyword evidence="6 8" id="KW-0326">Glycosidase</keyword>
<evidence type="ECO:0008006" key="12">
    <source>
        <dbReference type="Google" id="ProtNLM"/>
    </source>
</evidence>
<protein>
    <recommendedName>
        <fullName evidence="12">Polygalacturonase</fullName>
    </recommendedName>
</protein>
<feature type="region of interest" description="Disordered" evidence="9">
    <location>
        <begin position="19"/>
        <end position="43"/>
    </location>
</feature>
<dbReference type="EMBL" id="QEFC01002438">
    <property type="protein sequence ID" value="KAE9452224.1"/>
    <property type="molecule type" value="Genomic_DNA"/>
</dbReference>
<evidence type="ECO:0000313" key="10">
    <source>
        <dbReference type="EMBL" id="KAE9452224.1"/>
    </source>
</evidence>
<evidence type="ECO:0000256" key="9">
    <source>
        <dbReference type="SAM" id="MobiDB-lite"/>
    </source>
</evidence>
<feature type="compositionally biased region" description="Polar residues" evidence="9">
    <location>
        <begin position="32"/>
        <end position="43"/>
    </location>
</feature>
<reference evidence="10 11" key="1">
    <citation type="journal article" date="2019" name="Genome Biol. Evol.">
        <title>The Rhododendron genome and chromosomal organization provide insight into shared whole-genome duplications across the heath family (Ericaceae).</title>
        <authorList>
            <person name="Soza V.L."/>
            <person name="Lindsley D."/>
            <person name="Waalkes A."/>
            <person name="Ramage E."/>
            <person name="Patwardhan R.P."/>
            <person name="Burton J.N."/>
            <person name="Adey A."/>
            <person name="Kumar A."/>
            <person name="Qiu R."/>
            <person name="Shendure J."/>
            <person name="Hall B."/>
        </authorList>
    </citation>
    <scope>NUCLEOTIDE SEQUENCE [LARGE SCALE GENOMIC DNA]</scope>
    <source>
        <strain evidence="10">RSF 1966-606</strain>
    </source>
</reference>
<gene>
    <name evidence="10" type="ORF">C3L33_15877</name>
</gene>
<keyword evidence="4" id="KW-0964">Secreted</keyword>